<evidence type="ECO:0000313" key="7">
    <source>
        <dbReference type="Proteomes" id="UP000215465"/>
    </source>
</evidence>
<dbReference type="InterPro" id="IPR007318">
    <property type="entry name" value="Phopholipid_MeTrfase"/>
</dbReference>
<feature type="transmembrane region" description="Helical" evidence="5">
    <location>
        <begin position="38"/>
        <end position="59"/>
    </location>
</feature>
<evidence type="ECO:0000256" key="3">
    <source>
        <dbReference type="ARBA" id="ARBA00022989"/>
    </source>
</evidence>
<sequence length="152" mass="17343">MNLETKIPPPAICFICALLMYISAQVSALAGILPRFPILLSVVLLVFGTALGVLGMWAFRRVRTTVSPFNPEQTEHFVSDGVFRFSRNPMYAGMGCWLVAWAGYLAHPLPWLFLAAFVAYMTRFQIMPEERVLAQNFGAEYESYCRRVRRWL</sequence>
<evidence type="ECO:0000313" key="6">
    <source>
        <dbReference type="EMBL" id="SNW08054.1"/>
    </source>
</evidence>
<dbReference type="PANTHER" id="PTHR12714:SF24">
    <property type="entry name" value="SLR1182 PROTEIN"/>
    <property type="match status" value="1"/>
</dbReference>
<gene>
    <name evidence="6" type="ORF">SAMEA4412678_00865</name>
</gene>
<dbReference type="Proteomes" id="UP000215465">
    <property type="component" value="Chromosome 1"/>
</dbReference>
<evidence type="ECO:0000256" key="5">
    <source>
        <dbReference type="SAM" id="Phobius"/>
    </source>
</evidence>
<evidence type="ECO:0000256" key="1">
    <source>
        <dbReference type="ARBA" id="ARBA00004127"/>
    </source>
</evidence>
<evidence type="ECO:0008006" key="8">
    <source>
        <dbReference type="Google" id="ProtNLM"/>
    </source>
</evidence>
<dbReference type="Pfam" id="PF04191">
    <property type="entry name" value="PEMT"/>
    <property type="match status" value="1"/>
</dbReference>
<dbReference type="EMBL" id="LT906482">
    <property type="protein sequence ID" value="SNW08054.1"/>
    <property type="molecule type" value="Genomic_DNA"/>
</dbReference>
<dbReference type="GO" id="GO:0016740">
    <property type="term" value="F:transferase activity"/>
    <property type="evidence" value="ECO:0007669"/>
    <property type="project" value="UniProtKB-ARBA"/>
</dbReference>
<comment type="subcellular location">
    <subcellularLocation>
        <location evidence="1">Endomembrane system</location>
        <topology evidence="1">Multi-pass membrane protein</topology>
    </subcellularLocation>
</comment>
<dbReference type="GO" id="GO:0012505">
    <property type="term" value="C:endomembrane system"/>
    <property type="evidence" value="ECO:0007669"/>
    <property type="project" value="UniProtKB-SubCell"/>
</dbReference>
<dbReference type="KEGG" id="ecor:SAMEA4412678_0865"/>
<feature type="transmembrane region" description="Helical" evidence="5">
    <location>
        <begin position="94"/>
        <end position="121"/>
    </location>
</feature>
<dbReference type="Gene3D" id="1.20.120.1630">
    <property type="match status" value="1"/>
</dbReference>
<protein>
    <recommendedName>
        <fullName evidence="8">Isoprenylcysteine carboxyl methyltransferase</fullName>
    </recommendedName>
</protein>
<dbReference type="RefSeq" id="WP_003824797.1">
    <property type="nucleotide sequence ID" value="NZ_CP082861.1"/>
</dbReference>
<keyword evidence="3 5" id="KW-1133">Transmembrane helix</keyword>
<organism evidence="6 7">
    <name type="scientific">Eikenella corrodens</name>
    <dbReference type="NCBI Taxonomy" id="539"/>
    <lineage>
        <taxon>Bacteria</taxon>
        <taxon>Pseudomonadati</taxon>
        <taxon>Pseudomonadota</taxon>
        <taxon>Betaproteobacteria</taxon>
        <taxon>Neisseriales</taxon>
        <taxon>Neisseriaceae</taxon>
        <taxon>Eikenella</taxon>
    </lineage>
</organism>
<proteinExistence type="predicted"/>
<feature type="transmembrane region" description="Helical" evidence="5">
    <location>
        <begin position="12"/>
        <end position="32"/>
    </location>
</feature>
<keyword evidence="4 5" id="KW-0472">Membrane</keyword>
<evidence type="ECO:0000256" key="4">
    <source>
        <dbReference type="ARBA" id="ARBA00023136"/>
    </source>
</evidence>
<evidence type="ECO:0000256" key="2">
    <source>
        <dbReference type="ARBA" id="ARBA00022692"/>
    </source>
</evidence>
<dbReference type="PANTHER" id="PTHR12714">
    <property type="entry name" value="PROTEIN-S ISOPRENYLCYSTEINE O-METHYLTRANSFERASE"/>
    <property type="match status" value="1"/>
</dbReference>
<accession>A0A8B4G2Y4</accession>
<keyword evidence="2 5" id="KW-0812">Transmembrane</keyword>
<dbReference type="AlphaFoldDB" id="A0A8B4G2Y4"/>
<name>A0A8B4G2Y4_EIKCO</name>
<reference evidence="6 7" key="1">
    <citation type="submission" date="2017-06" db="EMBL/GenBank/DDBJ databases">
        <authorList>
            <consortium name="Pathogen Informatics"/>
        </authorList>
    </citation>
    <scope>NUCLEOTIDE SEQUENCE [LARGE SCALE GENOMIC DNA]</scope>
    <source>
        <strain evidence="6 7">NCTC10596</strain>
    </source>
</reference>
<dbReference type="GeneID" id="60769760"/>